<protein>
    <submittedName>
        <fullName evidence="2">Uncharacterized protein</fullName>
    </submittedName>
</protein>
<evidence type="ECO:0000313" key="2">
    <source>
        <dbReference type="EMBL" id="KUF98273.1"/>
    </source>
</evidence>
<dbReference type="SUPFAM" id="SSF82199">
    <property type="entry name" value="SET domain"/>
    <property type="match status" value="1"/>
</dbReference>
<proteinExistence type="predicted"/>
<dbReference type="EMBL" id="LNFP01000075">
    <property type="protein sequence ID" value="KUF98273.1"/>
    <property type="molecule type" value="Genomic_DNA"/>
</dbReference>
<evidence type="ECO:0000256" key="1">
    <source>
        <dbReference type="SAM" id="MobiDB-lite"/>
    </source>
</evidence>
<name>A0A0W8DPJ2_PHYNI</name>
<dbReference type="InterPro" id="IPR046341">
    <property type="entry name" value="SET_dom_sf"/>
</dbReference>
<feature type="region of interest" description="Disordered" evidence="1">
    <location>
        <begin position="21"/>
        <end position="40"/>
    </location>
</feature>
<reference evidence="2 3" key="1">
    <citation type="submission" date="2015-11" db="EMBL/GenBank/DDBJ databases">
        <title>Genomes and virulence difference between two physiological races of Phytophthora nicotianae.</title>
        <authorList>
            <person name="Liu H."/>
            <person name="Ma X."/>
            <person name="Yu H."/>
            <person name="Fang D."/>
            <person name="Li Y."/>
            <person name="Wang X."/>
            <person name="Wang W."/>
            <person name="Dong Y."/>
            <person name="Xiao B."/>
        </authorList>
    </citation>
    <scope>NUCLEOTIDE SEQUENCE [LARGE SCALE GENOMIC DNA]</scope>
    <source>
        <strain evidence="3">race 1</strain>
    </source>
</reference>
<organism evidence="2 3">
    <name type="scientific">Phytophthora nicotianae</name>
    <name type="common">Potato buckeye rot agent</name>
    <name type="synonym">Phytophthora parasitica</name>
    <dbReference type="NCBI Taxonomy" id="4792"/>
    <lineage>
        <taxon>Eukaryota</taxon>
        <taxon>Sar</taxon>
        <taxon>Stramenopiles</taxon>
        <taxon>Oomycota</taxon>
        <taxon>Peronosporomycetes</taxon>
        <taxon>Peronosporales</taxon>
        <taxon>Peronosporaceae</taxon>
        <taxon>Phytophthora</taxon>
    </lineage>
</organism>
<sequence>MSDVTSTYRSIIAAELQRLHDENSAKQREEAARREAQRDRTRSLMRLMQLDTRDEAKIALHAENAALYNQRAAILEQICLLQDRYQAEKKRLPSIPDKKERHEILQRAKAVRDRGVMALRHHLTQLEASAPPVVRPGSSSYAGNVSRAATPAAIVSLPDLMVYRQSRRSERVSATEYKQLMDQIRAVKLERQTMLDPYVANLKLARLWDRLHDTARCLENYESACQVMTEKELARIPPEMLEEVLEKQRLRRRAALHFLFSRALQRKQREEAADLLSKFIELALPEDRLKDVAYVDRSVLSKQRLEILREQEYIEDPTLASPDEITFAIRNTNSLGHLTDLRFKLLKELLASSPTDPFRKNYVLLSQHGPCHGHGHGNGHTTRLTGEITEQYSEESAEGGVEVDLEAKNDDDVEQRREACNEKVEESIEDGGENDLEAKNVEQEEIKEQTPTGRLGNVVASYTTIHRNLHVEKFPLPYIKLSWNFDEDDKPALCLFETTDGRGFGVKTLEEIPRQTFVIEVLGELIDAETKETLGDTKYIFEV</sequence>
<comment type="caution">
    <text evidence="2">The sequence shown here is derived from an EMBL/GenBank/DDBJ whole genome shotgun (WGS) entry which is preliminary data.</text>
</comment>
<evidence type="ECO:0000313" key="3">
    <source>
        <dbReference type="Proteomes" id="UP000054636"/>
    </source>
</evidence>
<dbReference type="Gene3D" id="2.170.270.10">
    <property type="entry name" value="SET domain"/>
    <property type="match status" value="1"/>
</dbReference>
<gene>
    <name evidence="2" type="ORF">AM588_10010870</name>
</gene>
<accession>A0A0W8DPJ2</accession>
<dbReference type="AlphaFoldDB" id="A0A0W8DPJ2"/>
<dbReference type="Proteomes" id="UP000054636">
    <property type="component" value="Unassembled WGS sequence"/>
</dbReference>